<evidence type="ECO:0000313" key="3">
    <source>
        <dbReference type="Proteomes" id="UP000789342"/>
    </source>
</evidence>
<dbReference type="Proteomes" id="UP000789342">
    <property type="component" value="Unassembled WGS sequence"/>
</dbReference>
<organism evidence="2 3">
    <name type="scientific">Acaulospora morrowiae</name>
    <dbReference type="NCBI Taxonomy" id="94023"/>
    <lineage>
        <taxon>Eukaryota</taxon>
        <taxon>Fungi</taxon>
        <taxon>Fungi incertae sedis</taxon>
        <taxon>Mucoromycota</taxon>
        <taxon>Glomeromycotina</taxon>
        <taxon>Glomeromycetes</taxon>
        <taxon>Diversisporales</taxon>
        <taxon>Acaulosporaceae</taxon>
        <taxon>Acaulospora</taxon>
    </lineage>
</organism>
<dbReference type="AlphaFoldDB" id="A0A9N8ZIF7"/>
<evidence type="ECO:0000256" key="1">
    <source>
        <dbReference type="SAM" id="MobiDB-lite"/>
    </source>
</evidence>
<dbReference type="EMBL" id="CAJVPV010001419">
    <property type="protein sequence ID" value="CAG8496852.1"/>
    <property type="molecule type" value="Genomic_DNA"/>
</dbReference>
<accession>A0A9N8ZIF7</accession>
<evidence type="ECO:0000313" key="2">
    <source>
        <dbReference type="EMBL" id="CAG8496852.1"/>
    </source>
</evidence>
<sequence length="118" mass="13730">MVVAVLDTGATPDEPESSNYKSGGMYGEFEYKNKKVEKEKSYYTGKQLREETTDQKCVVEETINWEKVLSLEVKIEKMEIFNSIIYLTILKEVLTLKEKKEFTIGESKMDMENLIKKK</sequence>
<proteinExistence type="predicted"/>
<comment type="caution">
    <text evidence="2">The sequence shown here is derived from an EMBL/GenBank/DDBJ whole genome shotgun (WGS) entry which is preliminary data.</text>
</comment>
<name>A0A9N8ZIF7_9GLOM</name>
<feature type="region of interest" description="Disordered" evidence="1">
    <location>
        <begin position="1"/>
        <end position="22"/>
    </location>
</feature>
<gene>
    <name evidence="2" type="ORF">AMORRO_LOCUS3056</name>
</gene>
<keyword evidence="3" id="KW-1185">Reference proteome</keyword>
<protein>
    <submittedName>
        <fullName evidence="2">9613_t:CDS:1</fullName>
    </submittedName>
</protein>
<reference evidence="2" key="1">
    <citation type="submission" date="2021-06" db="EMBL/GenBank/DDBJ databases">
        <authorList>
            <person name="Kallberg Y."/>
            <person name="Tangrot J."/>
            <person name="Rosling A."/>
        </authorList>
    </citation>
    <scope>NUCLEOTIDE SEQUENCE</scope>
    <source>
        <strain evidence="2">CL551</strain>
    </source>
</reference>